<dbReference type="EMBL" id="LUGH01000651">
    <property type="protein sequence ID" value="OBZ83503.1"/>
    <property type="molecule type" value="Genomic_DNA"/>
</dbReference>
<organism evidence="1 2">
    <name type="scientific">Choanephora cucurbitarum</name>
    <dbReference type="NCBI Taxonomy" id="101091"/>
    <lineage>
        <taxon>Eukaryota</taxon>
        <taxon>Fungi</taxon>
        <taxon>Fungi incertae sedis</taxon>
        <taxon>Mucoromycota</taxon>
        <taxon>Mucoromycotina</taxon>
        <taxon>Mucoromycetes</taxon>
        <taxon>Mucorales</taxon>
        <taxon>Mucorineae</taxon>
        <taxon>Choanephoraceae</taxon>
        <taxon>Choanephoroideae</taxon>
        <taxon>Choanephora</taxon>
    </lineage>
</organism>
<accession>A0A1C7N306</accession>
<dbReference type="Proteomes" id="UP000093000">
    <property type="component" value="Unassembled WGS sequence"/>
</dbReference>
<dbReference type="OrthoDB" id="2417678at2759"/>
<dbReference type="InParanoid" id="A0A1C7N306"/>
<evidence type="ECO:0000313" key="1">
    <source>
        <dbReference type="EMBL" id="OBZ83503.1"/>
    </source>
</evidence>
<reference evidence="1 2" key="1">
    <citation type="submission" date="2016-03" db="EMBL/GenBank/DDBJ databases">
        <title>Choanephora cucurbitarum.</title>
        <authorList>
            <person name="Min B."/>
            <person name="Park H."/>
            <person name="Park J.-H."/>
            <person name="Shin H.-D."/>
            <person name="Choi I.-G."/>
        </authorList>
    </citation>
    <scope>NUCLEOTIDE SEQUENCE [LARGE SCALE GENOMIC DNA]</scope>
    <source>
        <strain evidence="1 2">KUS-F28377</strain>
    </source>
</reference>
<gene>
    <name evidence="1" type="ORF">A0J61_08444</name>
</gene>
<protein>
    <submittedName>
        <fullName evidence="1">Uncharacterized protein</fullName>
    </submittedName>
</protein>
<comment type="caution">
    <text evidence="1">The sequence shown here is derived from an EMBL/GenBank/DDBJ whole genome shotgun (WGS) entry which is preliminary data.</text>
</comment>
<sequence>MSMPNYADKVMSRFGHHLSPQQRTMFSDAMIPNFHSSSHQQYQANHSLASVIVARDQQQRPGVTINSCLLHADKTDCN</sequence>
<proteinExistence type="predicted"/>
<evidence type="ECO:0000313" key="2">
    <source>
        <dbReference type="Proteomes" id="UP000093000"/>
    </source>
</evidence>
<dbReference type="AlphaFoldDB" id="A0A1C7N306"/>
<keyword evidence="2" id="KW-1185">Reference proteome</keyword>
<name>A0A1C7N306_9FUNG</name>